<evidence type="ECO:0000256" key="1">
    <source>
        <dbReference type="ARBA" id="ARBA00009136"/>
    </source>
</evidence>
<dbReference type="Pfam" id="PF13650">
    <property type="entry name" value="Asp_protease_2"/>
    <property type="match status" value="1"/>
</dbReference>
<dbReference type="PANTHER" id="PTHR12917">
    <property type="entry name" value="ASPARTYL PROTEASE DDI-RELATED"/>
    <property type="match status" value="1"/>
</dbReference>
<dbReference type="PANTHER" id="PTHR12917:SF1">
    <property type="entry name" value="AT13091P"/>
    <property type="match status" value="1"/>
</dbReference>
<keyword evidence="4" id="KW-0378">Hydrolase</keyword>
<evidence type="ECO:0008006" key="8">
    <source>
        <dbReference type="Google" id="ProtNLM"/>
    </source>
</evidence>
<feature type="compositionally biased region" description="Polar residues" evidence="5">
    <location>
        <begin position="17"/>
        <end position="37"/>
    </location>
</feature>
<organism evidence="6 7">
    <name type="scientific">Acetobacter musti</name>
    <dbReference type="NCBI Taxonomy" id="864732"/>
    <lineage>
        <taxon>Bacteria</taxon>
        <taxon>Pseudomonadati</taxon>
        <taxon>Pseudomonadota</taxon>
        <taxon>Alphaproteobacteria</taxon>
        <taxon>Acetobacterales</taxon>
        <taxon>Acetobacteraceae</taxon>
        <taxon>Acetobacter</taxon>
    </lineage>
</organism>
<comment type="similarity">
    <text evidence="1">Belongs to the DDI1 family.</text>
</comment>
<evidence type="ECO:0000313" key="7">
    <source>
        <dbReference type="Proteomes" id="UP000635278"/>
    </source>
</evidence>
<keyword evidence="7" id="KW-1185">Reference proteome</keyword>
<feature type="region of interest" description="Disordered" evidence="5">
    <location>
        <begin position="365"/>
        <end position="385"/>
    </location>
</feature>
<dbReference type="SUPFAM" id="SSF50630">
    <property type="entry name" value="Acid proteases"/>
    <property type="match status" value="2"/>
</dbReference>
<feature type="compositionally biased region" description="Basic and acidic residues" evidence="5">
    <location>
        <begin position="1"/>
        <end position="10"/>
    </location>
</feature>
<gene>
    <name evidence="6" type="ORF">GOB93_08585</name>
</gene>
<sequence>MRAGKTERYSITRPRRNTVSGNTADQSTTESVRSGQETAGHAPVRLSRYRLASFIVILLTVAGCESTPPPEKSPPYPPDKAGECTMKRMATVSVLTATGPPVIEVTLNGKPAAMIVGTGAQTSAVSAAAVKAFGLVETGTYAKVYGTTGGIELPFVHSDRLLVGRADASDFALFEMRDRRRDAPMPSIGGLPLVGELGTDFLRHYEVWFDLSEGVIILAQPRRCTLKDVAWDASTDQVPIEVNYTGRADVPIRLDGHKVDAMLSSSSSTTTITPDELDWFGIRSTKVAANHAEIVRGVNGLTVSAHRRQFADLEIGTEKFSDVWLTVAPMEAVDAVLGSDFFRNVVFWLSFRQKMIYIEKGKVNPFASEHPSSPRRSEEEPSPPA</sequence>
<name>A0ABX0JQA7_9PROT</name>
<evidence type="ECO:0000313" key="6">
    <source>
        <dbReference type="EMBL" id="NHN84700.1"/>
    </source>
</evidence>
<keyword evidence="3" id="KW-0064">Aspartyl protease</keyword>
<keyword evidence="2" id="KW-0645">Protease</keyword>
<proteinExistence type="inferred from homology"/>
<comment type="caution">
    <text evidence="6">The sequence shown here is derived from an EMBL/GenBank/DDBJ whole genome shotgun (WGS) entry which is preliminary data.</text>
</comment>
<dbReference type="Pfam" id="PF13975">
    <property type="entry name" value="gag-asp_proteas"/>
    <property type="match status" value="1"/>
</dbReference>
<evidence type="ECO:0000256" key="3">
    <source>
        <dbReference type="ARBA" id="ARBA00022750"/>
    </source>
</evidence>
<evidence type="ECO:0000256" key="4">
    <source>
        <dbReference type="ARBA" id="ARBA00022801"/>
    </source>
</evidence>
<dbReference type="Proteomes" id="UP000635278">
    <property type="component" value="Unassembled WGS sequence"/>
</dbReference>
<evidence type="ECO:0000256" key="2">
    <source>
        <dbReference type="ARBA" id="ARBA00022670"/>
    </source>
</evidence>
<dbReference type="Gene3D" id="2.40.70.10">
    <property type="entry name" value="Acid Proteases"/>
    <property type="match status" value="2"/>
</dbReference>
<dbReference type="InterPro" id="IPR021109">
    <property type="entry name" value="Peptidase_aspartic_dom_sf"/>
</dbReference>
<evidence type="ECO:0000256" key="5">
    <source>
        <dbReference type="SAM" id="MobiDB-lite"/>
    </source>
</evidence>
<protein>
    <recommendedName>
        <fullName evidence="8">Peptidase A2 domain-containing protein</fullName>
    </recommendedName>
</protein>
<dbReference type="EMBL" id="WOTB01000009">
    <property type="protein sequence ID" value="NHN84700.1"/>
    <property type="molecule type" value="Genomic_DNA"/>
</dbReference>
<accession>A0ABX0JQA7</accession>
<feature type="region of interest" description="Disordered" evidence="5">
    <location>
        <begin position="1"/>
        <end position="40"/>
    </location>
</feature>
<reference evidence="6 7" key="1">
    <citation type="journal article" date="2020" name="Int. J. Syst. Evol. Microbiol.">
        <title>Novel acetic acid bacteria from cider fermentations: Acetobacter conturbans sp. nov. and Acetobacter fallax sp. nov.</title>
        <authorList>
            <person name="Sombolestani A.S."/>
            <person name="Cleenwerck I."/>
            <person name="Cnockaert M."/>
            <person name="Borremans W."/>
            <person name="Wieme A.D."/>
            <person name="De Vuyst L."/>
            <person name="Vandamme P."/>
        </authorList>
    </citation>
    <scope>NUCLEOTIDE SEQUENCE [LARGE SCALE GENOMIC DNA]</scope>
    <source>
        <strain evidence="6 7">LMG 30640</strain>
    </source>
</reference>